<dbReference type="AlphaFoldDB" id="A0A6S6M2E5"/>
<dbReference type="Proteomes" id="UP000515472">
    <property type="component" value="Chromosome"/>
</dbReference>
<keyword evidence="2" id="KW-1185">Reference proteome</keyword>
<proteinExistence type="predicted"/>
<dbReference type="GO" id="GO:0016829">
    <property type="term" value="F:lyase activity"/>
    <property type="evidence" value="ECO:0007669"/>
    <property type="project" value="UniProtKB-KW"/>
</dbReference>
<organism evidence="1 2">
    <name type="scientific">Citrifermentans bremense</name>
    <dbReference type="NCBI Taxonomy" id="60035"/>
    <lineage>
        <taxon>Bacteria</taxon>
        <taxon>Pseudomonadati</taxon>
        <taxon>Thermodesulfobacteriota</taxon>
        <taxon>Desulfuromonadia</taxon>
        <taxon>Geobacterales</taxon>
        <taxon>Geobacteraceae</taxon>
        <taxon>Citrifermentans</taxon>
    </lineage>
</organism>
<accession>A0A6S6M2E5</accession>
<dbReference type="Gene3D" id="1.25.10.10">
    <property type="entry name" value="Leucine-rich Repeat Variant"/>
    <property type="match status" value="1"/>
</dbReference>
<dbReference type="EMBL" id="AP023213">
    <property type="protein sequence ID" value="BCG45495.1"/>
    <property type="molecule type" value="Genomic_DNA"/>
</dbReference>
<dbReference type="InterPro" id="IPR016024">
    <property type="entry name" value="ARM-type_fold"/>
</dbReference>
<reference evidence="1 2" key="1">
    <citation type="submission" date="2020-06" db="EMBL/GenBank/DDBJ databases">
        <title>Interaction of electrochemicaly active bacteria, Geobacter bremensis R4 on different carbon anode.</title>
        <authorList>
            <person name="Meng L."/>
            <person name="Yoshida N."/>
        </authorList>
    </citation>
    <scope>NUCLEOTIDE SEQUENCE [LARGE SCALE GENOMIC DNA]</scope>
    <source>
        <strain evidence="1 2">R4</strain>
    </source>
</reference>
<dbReference type="SUPFAM" id="SSF48371">
    <property type="entry name" value="ARM repeat"/>
    <property type="match status" value="1"/>
</dbReference>
<dbReference type="InterPro" id="IPR011989">
    <property type="entry name" value="ARM-like"/>
</dbReference>
<name>A0A6S6M2E5_9BACT</name>
<dbReference type="Pfam" id="PF13646">
    <property type="entry name" value="HEAT_2"/>
    <property type="match status" value="1"/>
</dbReference>
<sequence>MVNPGGRHEGVTREEYASANLVMIAMVKASKALRIYLPNNPILIGFMDDLDGRMTRHLESYGEFVLDVEPFILRYKGKDIYQSQDPKESMACRIHADGIRTLFFLPGIESRELMAFLGVVGFELSTSDEDVVTQLWERDLPHLRYLLEEDFVEGHLEEDLTEPGSQQAAVTRVYQALAQQIPSQPRMIPKHLLMLTGEEEKWLRKARQVEARRNGLDDVINILSAILAGVKEPEIFWDFVGIMGNLASNMFLAGEIGHALRLIRFMDQLMKLGSTKPEQRKLLSDALARILDLQTVQVLQETLDGSDAVTHQDLKELLLIFGLPSLGAICELLGRVEKLKARKVIIEVLVELGRKDPGVFTPFLDDSRWYLVRNVVLVLSLVGTPVALEMIIRLISHKEARIRREVLGYLERSGDLKAKTYIVKYLRDDSSALRIKALQILAREKLPFALKPVLALTTADEFATRSIAEKKAVYEALGELGGDEMLPLFRDMLLRKYWFQKAAEKESAQLAVAGLLRMQSGQAKKLLQEARNNRRSGEIRDILDQALAAFDAVRGKRGAGAVEV</sequence>
<dbReference type="KEGG" id="gbn:GEOBRER4_02450"/>
<evidence type="ECO:0000313" key="2">
    <source>
        <dbReference type="Proteomes" id="UP000515472"/>
    </source>
</evidence>
<protein>
    <submittedName>
        <fullName evidence="1">PBS lyase HEAT domain protein repeat-containing protein</fullName>
    </submittedName>
</protein>
<dbReference type="RefSeq" id="WP_185243894.1">
    <property type="nucleotide sequence ID" value="NZ_AP023213.1"/>
</dbReference>
<gene>
    <name evidence="1" type="ORF">GEOBRER4_n0252</name>
</gene>
<evidence type="ECO:0000313" key="1">
    <source>
        <dbReference type="EMBL" id="BCG45495.1"/>
    </source>
</evidence>
<keyword evidence="1" id="KW-0456">Lyase</keyword>